<sequence length="122" mass="12922">MPATFSSRAPCRAGGKPVTVTLTLRVSVDAGIPDTVLSASEVNTNGWARVRDGLTDETRKTVFWIGPRRLEATETVPVPQLRYRLADSSYGISSMSIVVPPPATAVAPAPVPFSAFTVPISP</sequence>
<evidence type="ECO:0000313" key="1">
    <source>
        <dbReference type="EMBL" id="MDR6211009.1"/>
    </source>
</evidence>
<evidence type="ECO:0000313" key="2">
    <source>
        <dbReference type="Proteomes" id="UP001261666"/>
    </source>
</evidence>
<dbReference type="EMBL" id="JAVIZJ010000007">
    <property type="protein sequence ID" value="MDR6211009.1"/>
    <property type="molecule type" value="Genomic_DNA"/>
</dbReference>
<dbReference type="Proteomes" id="UP001261666">
    <property type="component" value="Unassembled WGS sequence"/>
</dbReference>
<gene>
    <name evidence="1" type="ORF">QE364_002728</name>
</gene>
<organism evidence="1 2">
    <name type="scientific">Nocardioides zeae</name>
    <dbReference type="NCBI Taxonomy" id="1457234"/>
    <lineage>
        <taxon>Bacteria</taxon>
        <taxon>Bacillati</taxon>
        <taxon>Actinomycetota</taxon>
        <taxon>Actinomycetes</taxon>
        <taxon>Propionibacteriales</taxon>
        <taxon>Nocardioidaceae</taxon>
        <taxon>Nocardioides</taxon>
    </lineage>
</organism>
<comment type="caution">
    <text evidence="1">The sequence shown here is derived from an EMBL/GenBank/DDBJ whole genome shotgun (WGS) entry which is preliminary data.</text>
</comment>
<keyword evidence="2" id="KW-1185">Reference proteome</keyword>
<name>A0ACC6IJZ1_9ACTN</name>
<accession>A0ACC6IJZ1</accession>
<proteinExistence type="predicted"/>
<protein>
    <submittedName>
        <fullName evidence="1">Uncharacterized protein</fullName>
    </submittedName>
</protein>
<reference evidence="1" key="1">
    <citation type="submission" date="2023-08" db="EMBL/GenBank/DDBJ databases">
        <title>Functional and genomic diversity of the sorghum phyllosphere microbiome.</title>
        <authorList>
            <person name="Shade A."/>
        </authorList>
    </citation>
    <scope>NUCLEOTIDE SEQUENCE</scope>
    <source>
        <strain evidence="1">SORGH_AS_0885</strain>
    </source>
</reference>